<dbReference type="InterPro" id="IPR006597">
    <property type="entry name" value="Sel1-like"/>
</dbReference>
<dbReference type="Ensembl" id="ENSECRT00000005064.1">
    <property type="protein sequence ID" value="ENSECRP00000004981.1"/>
    <property type="gene ID" value="ENSECRG00000003357.1"/>
</dbReference>
<dbReference type="Proteomes" id="UP000694620">
    <property type="component" value="Chromosome 5"/>
</dbReference>
<feature type="transmembrane region" description="Helical" evidence="2">
    <location>
        <begin position="1080"/>
        <end position="1100"/>
    </location>
</feature>
<dbReference type="AlphaFoldDB" id="A0A8C4RP87"/>
<feature type="transmembrane region" description="Helical" evidence="2">
    <location>
        <begin position="994"/>
        <end position="1016"/>
    </location>
</feature>
<proteinExistence type="predicted"/>
<dbReference type="SUPFAM" id="SSF49899">
    <property type="entry name" value="Concanavalin A-like lectins/glucanases"/>
    <property type="match status" value="1"/>
</dbReference>
<keyword evidence="4" id="KW-1185">Reference proteome</keyword>
<sequence length="1101" mass="126556">MDASKSPPSVAEGARRLFNPKCLIHCIAVLSLVPYPVFCISSVHTTHVTERRDQNFNKEDFIQFENSPENVIDNYNLTVKYLCSQPCVIGVEVIASSELRTGKYIYVRLWQNEKHLSLRRSLEVMLKFPRIIIYRADFFNRHSIIAHNVMLRAWIVRKHTFNHSSSYRAAYENAVARTYSILNTLPPFQRPSGEQKGCLGWYTEWQWRLKENKIPQCLSETGTVEILKFPHASTGQKYGIIKKFYPFINRDLEKIRVQAVHAPRFTYSIWIYLLNECKQKLCGIVHFINLNNLYDTPMLSVNESGDLIVQVHHASGNDGAFKSSPRLSLRIWYRLDLSFDGTKATLTVSSWKNMKETTDHIFIYQFQENIHFNDTSGYLVLGGSKYMQSIEGFFGPTKYYRLNSKPSSMNFETVASGSLMERIDLYYQERERVKASTLTFLNVLKESRFLNDQRPWNSDIIKEFGKKLHEMADKKLKSPGGLKLVNTLIQSLKVSSFCGCHDASYYLSVIYETGLGVPTDFQQGHLYGLVGAQGDDKLSLLHLGYKHIFGFDGYPQDYDLSYSYYSNIGHQTALDKWTVEKTQAYVETIRLTDDIALKEQTNENEDKFQYLNYQAQRGDLGAQHTLARMLFWGQSGVTKNATAAAQWYARSALEIEDPQSMYDFSIVLFKGQGVKKNITFAYKLMKKAASKGLSQAVNGLGWYYHAFKNDTVTAAKYFEKAAKNGNKDAWYNLGLFHQSGQYPGHPEKNETAAFQHFLIAASAGQVDAAIECSFFYATGKLSSAKRDSQLAIQLTKQISEDNGYLGFITRQALNSYLEGSWSESLLNYLLIAEAGIEVAQFNVAYLCEQMPDLMNITSGDCEWRYYNFSVAQFLPSTLAFLKMGDFYYYGHKNQTKDIHLSMAMYINAALRRDPQGYFNLAQLLEEGHHIPPKALKYLNIEKGQSNISLILKLYERCMNYEPEEMLSPCSMSFLRVQLQIVWKRILNNHLHIPLVYIIGTVSLVSFITILVQHFSYEPPTQLQRERNNQRDGESQEDNSSAPHVHMPDYRIYWFHLLKQRCIQHANSVNQWLRHHQVAEWSCTLLGVCLSGMYILAIMYLL</sequence>
<evidence type="ECO:0000256" key="1">
    <source>
        <dbReference type="SAM" id="MobiDB-lite"/>
    </source>
</evidence>
<keyword evidence="2" id="KW-0812">Transmembrane</keyword>
<dbReference type="PANTHER" id="PTHR44444:SF1">
    <property type="entry name" value="PROTEIN SEL-1 HOMOLOG 3"/>
    <property type="match status" value="1"/>
</dbReference>
<organism evidence="3 4">
    <name type="scientific">Erpetoichthys calabaricus</name>
    <name type="common">Rope fish</name>
    <name type="synonym">Calamoichthys calabaricus</name>
    <dbReference type="NCBI Taxonomy" id="27687"/>
    <lineage>
        <taxon>Eukaryota</taxon>
        <taxon>Metazoa</taxon>
        <taxon>Chordata</taxon>
        <taxon>Craniata</taxon>
        <taxon>Vertebrata</taxon>
        <taxon>Euteleostomi</taxon>
        <taxon>Actinopterygii</taxon>
        <taxon>Polypteriformes</taxon>
        <taxon>Polypteridae</taxon>
        <taxon>Erpetoichthys</taxon>
    </lineage>
</organism>
<dbReference type="InterPro" id="IPR042756">
    <property type="entry name" value="Sel-1L3"/>
</dbReference>
<accession>A0A8C4RP87</accession>
<dbReference type="PANTHER" id="PTHR44444">
    <property type="entry name" value="PROTEIN SEL-1 HOMOLOG 3"/>
    <property type="match status" value="1"/>
</dbReference>
<reference evidence="3" key="1">
    <citation type="submission" date="2021-06" db="EMBL/GenBank/DDBJ databases">
        <authorList>
            <consortium name="Wellcome Sanger Institute Data Sharing"/>
        </authorList>
    </citation>
    <scope>NUCLEOTIDE SEQUENCE [LARGE SCALE GENOMIC DNA]</scope>
</reference>
<feature type="region of interest" description="Disordered" evidence="1">
    <location>
        <begin position="1020"/>
        <end position="1043"/>
    </location>
</feature>
<evidence type="ECO:0000313" key="3">
    <source>
        <dbReference type="Ensembl" id="ENSECRP00000004981.1"/>
    </source>
</evidence>
<evidence type="ECO:0000256" key="2">
    <source>
        <dbReference type="SAM" id="Phobius"/>
    </source>
</evidence>
<dbReference type="Pfam" id="PF08238">
    <property type="entry name" value="Sel1"/>
    <property type="match status" value="8"/>
</dbReference>
<gene>
    <name evidence="3" type="primary">SEL1L3</name>
</gene>
<evidence type="ECO:0000313" key="4">
    <source>
        <dbReference type="Proteomes" id="UP000694620"/>
    </source>
</evidence>
<dbReference type="SUPFAM" id="SSF81901">
    <property type="entry name" value="HCP-like"/>
    <property type="match status" value="3"/>
</dbReference>
<dbReference type="InterPro" id="IPR013320">
    <property type="entry name" value="ConA-like_dom_sf"/>
</dbReference>
<dbReference type="InterPro" id="IPR011990">
    <property type="entry name" value="TPR-like_helical_dom_sf"/>
</dbReference>
<name>A0A8C4RP87_ERPCA</name>
<dbReference type="Gene3D" id="1.25.40.10">
    <property type="entry name" value="Tetratricopeptide repeat domain"/>
    <property type="match status" value="3"/>
</dbReference>
<dbReference type="GeneTree" id="ENSGT00940000159983"/>
<reference evidence="3" key="3">
    <citation type="submission" date="2025-09" db="UniProtKB">
        <authorList>
            <consortium name="Ensembl"/>
        </authorList>
    </citation>
    <scope>IDENTIFICATION</scope>
</reference>
<reference evidence="3" key="2">
    <citation type="submission" date="2025-08" db="UniProtKB">
        <authorList>
            <consortium name="Ensembl"/>
        </authorList>
    </citation>
    <scope>IDENTIFICATION</scope>
</reference>
<feature type="compositionally biased region" description="Basic and acidic residues" evidence="1">
    <location>
        <begin position="1023"/>
        <end position="1033"/>
    </location>
</feature>
<dbReference type="SMART" id="SM00671">
    <property type="entry name" value="SEL1"/>
    <property type="match status" value="7"/>
</dbReference>
<protein>
    <submittedName>
        <fullName evidence="3">SEL1L family member 3</fullName>
    </submittedName>
</protein>
<keyword evidence="2" id="KW-1133">Transmembrane helix</keyword>
<keyword evidence="2" id="KW-0472">Membrane</keyword>